<comment type="subcellular location">
    <subcellularLocation>
        <location evidence="1 10">Endoplasmic reticulum membrane</location>
        <topology evidence="1 10">Multi-pass membrane protein</topology>
    </subcellularLocation>
</comment>
<evidence type="ECO:0000256" key="3">
    <source>
        <dbReference type="ARBA" id="ARBA00007063"/>
    </source>
</evidence>
<keyword evidence="6 10" id="KW-0812">Transmembrane</keyword>
<dbReference type="Pfam" id="PF03901">
    <property type="entry name" value="Glyco_transf_22"/>
    <property type="match status" value="1"/>
</dbReference>
<keyword evidence="7 10" id="KW-0256">Endoplasmic reticulum</keyword>
<feature type="transmembrane region" description="Helical" evidence="10">
    <location>
        <begin position="131"/>
        <end position="151"/>
    </location>
</feature>
<protein>
    <recommendedName>
        <fullName evidence="10">Mannosyltransferase</fullName>
        <ecNumber evidence="10">2.4.1.-</ecNumber>
    </recommendedName>
</protein>
<organism evidence="11 12">
    <name type="scientific">Parthenolecanium corni</name>
    <dbReference type="NCBI Taxonomy" id="536013"/>
    <lineage>
        <taxon>Eukaryota</taxon>
        <taxon>Metazoa</taxon>
        <taxon>Ecdysozoa</taxon>
        <taxon>Arthropoda</taxon>
        <taxon>Hexapoda</taxon>
        <taxon>Insecta</taxon>
        <taxon>Pterygota</taxon>
        <taxon>Neoptera</taxon>
        <taxon>Paraneoptera</taxon>
        <taxon>Hemiptera</taxon>
        <taxon>Sternorrhyncha</taxon>
        <taxon>Coccoidea</taxon>
        <taxon>Coccidae</taxon>
        <taxon>Parthenolecanium</taxon>
    </lineage>
</organism>
<feature type="transmembrane region" description="Helical" evidence="10">
    <location>
        <begin position="297"/>
        <end position="325"/>
    </location>
</feature>
<reference evidence="11 12" key="1">
    <citation type="submission" date="2024-03" db="EMBL/GenBank/DDBJ databases">
        <title>Adaptation during the transition from Ophiocordyceps entomopathogen to insect associate is accompanied by gene loss and intensified selection.</title>
        <authorList>
            <person name="Ward C.M."/>
            <person name="Onetto C.A."/>
            <person name="Borneman A.R."/>
        </authorList>
    </citation>
    <scope>NUCLEOTIDE SEQUENCE [LARGE SCALE GENOMIC DNA]</scope>
    <source>
        <strain evidence="11">AWRI1</strain>
        <tissue evidence="11">Single Adult Female</tissue>
    </source>
</reference>
<keyword evidence="4 10" id="KW-0328">Glycosyltransferase</keyword>
<dbReference type="PANTHER" id="PTHR22760:SF2">
    <property type="entry name" value="ALPHA-1,2-MANNOSYLTRANSFERASE ALG9"/>
    <property type="match status" value="1"/>
</dbReference>
<feature type="transmembrane region" description="Helical" evidence="10">
    <location>
        <begin position="337"/>
        <end position="357"/>
    </location>
</feature>
<comment type="pathway">
    <text evidence="2">Protein modification; protein glycosylation.</text>
</comment>
<evidence type="ECO:0000256" key="8">
    <source>
        <dbReference type="ARBA" id="ARBA00022989"/>
    </source>
</evidence>
<dbReference type="PANTHER" id="PTHR22760">
    <property type="entry name" value="GLYCOSYLTRANSFERASE"/>
    <property type="match status" value="1"/>
</dbReference>
<dbReference type="EC" id="2.4.1.-" evidence="10"/>
<dbReference type="Proteomes" id="UP001367676">
    <property type="component" value="Unassembled WGS sequence"/>
</dbReference>
<comment type="caution">
    <text evidence="11">The sequence shown here is derived from an EMBL/GenBank/DDBJ whole genome shotgun (WGS) entry which is preliminary data.</text>
</comment>
<keyword evidence="12" id="KW-1185">Reference proteome</keyword>
<feature type="transmembrane region" description="Helical" evidence="10">
    <location>
        <begin position="369"/>
        <end position="392"/>
    </location>
</feature>
<evidence type="ECO:0000313" key="12">
    <source>
        <dbReference type="Proteomes" id="UP001367676"/>
    </source>
</evidence>
<dbReference type="EMBL" id="JBBCAQ010000036">
    <property type="protein sequence ID" value="KAK7575993.1"/>
    <property type="molecule type" value="Genomic_DNA"/>
</dbReference>
<feature type="transmembrane region" description="Helical" evidence="10">
    <location>
        <begin position="404"/>
        <end position="426"/>
    </location>
</feature>
<sequence length="604" mass="70140">MAPAKNTRRRTSKSSNIESKIPKVKKNVELSRLKTDAGLPVKEELAIFYPPPLVAFKAIFCLRIVSAIWLHITDCDETFNYWEPSHYLLFGNGFQTWEYTPQYALRSYSYLLVHTVPAWIYNSLFHPSRLLLFYFIRCSLAVVSAVAEVYFYKSVCREFGINVGRIMLVILIFSPGMFIASTAYLPSSFSMYMTFISMTAWFYRKYHLAIFSTALSTFISWPFAALIGFPIACDMLLVQKKWRTFFKWSTISAVIILLPLTETDSSYYGRFTIAPWNIVKYNIFTSRGPNLYGTEPWYFYVLNGVLNFNFAFLLALATPFLLVLVKLVLPKKPRNPDCLSLILSLGSFYLWFATFSIQPHKEERFLFPIYPMVALCGAVSIDSLQVLWYRFFIKKGLHYAKCTAKAALFILVVYSALGISRMLALYKAYHAPMDTYIELTKVNANFAAKSEINLCVGREWHRFPSSFFLPDRWKLRFIKSDFDGLLPAYYLPDSNATKIARDDMNDANEEEKSRYVSIDSCDFLIDLDSDSPSLLEPRYSEHKNWTSIYSVPFLNAKKTPSWVRSFYVPLMWESQSNFLSYHLLQHKLEVLKDNYWFDAAQHNY</sequence>
<evidence type="ECO:0000256" key="1">
    <source>
        <dbReference type="ARBA" id="ARBA00004477"/>
    </source>
</evidence>
<proteinExistence type="inferred from homology"/>
<name>A0AAN9TAT3_9HEMI</name>
<dbReference type="AlphaFoldDB" id="A0AAN9TAT3"/>
<dbReference type="InterPro" id="IPR005599">
    <property type="entry name" value="GPI_mannosylTrfase"/>
</dbReference>
<evidence type="ECO:0000256" key="4">
    <source>
        <dbReference type="ARBA" id="ARBA00022676"/>
    </source>
</evidence>
<evidence type="ECO:0000313" key="11">
    <source>
        <dbReference type="EMBL" id="KAK7575993.1"/>
    </source>
</evidence>
<feature type="transmembrane region" description="Helical" evidence="10">
    <location>
        <begin position="206"/>
        <end position="233"/>
    </location>
</feature>
<gene>
    <name evidence="11" type="ORF">V9T40_012279</name>
</gene>
<comment type="similarity">
    <text evidence="3 10">Belongs to the glycosyltransferase 22 family.</text>
</comment>
<evidence type="ECO:0000256" key="2">
    <source>
        <dbReference type="ARBA" id="ARBA00004922"/>
    </source>
</evidence>
<evidence type="ECO:0000256" key="10">
    <source>
        <dbReference type="RuleBase" id="RU363075"/>
    </source>
</evidence>
<evidence type="ECO:0000256" key="7">
    <source>
        <dbReference type="ARBA" id="ARBA00022824"/>
    </source>
</evidence>
<evidence type="ECO:0000256" key="6">
    <source>
        <dbReference type="ARBA" id="ARBA00022692"/>
    </source>
</evidence>
<dbReference type="GO" id="GO:0005789">
    <property type="term" value="C:endoplasmic reticulum membrane"/>
    <property type="evidence" value="ECO:0007669"/>
    <property type="project" value="UniProtKB-SubCell"/>
</dbReference>
<accession>A0AAN9TAT3</accession>
<dbReference type="GO" id="GO:0006487">
    <property type="term" value="P:protein N-linked glycosylation"/>
    <property type="evidence" value="ECO:0007669"/>
    <property type="project" value="TreeGrafter"/>
</dbReference>
<keyword evidence="5" id="KW-0808">Transferase</keyword>
<feature type="transmembrane region" description="Helical" evidence="10">
    <location>
        <begin position="163"/>
        <end position="186"/>
    </location>
</feature>
<keyword evidence="8 10" id="KW-1133">Transmembrane helix</keyword>
<evidence type="ECO:0000256" key="5">
    <source>
        <dbReference type="ARBA" id="ARBA00022679"/>
    </source>
</evidence>
<evidence type="ECO:0000256" key="9">
    <source>
        <dbReference type="ARBA" id="ARBA00023136"/>
    </source>
</evidence>
<dbReference type="GO" id="GO:0000026">
    <property type="term" value="F:alpha-1,2-mannosyltransferase activity"/>
    <property type="evidence" value="ECO:0007669"/>
    <property type="project" value="TreeGrafter"/>
</dbReference>
<keyword evidence="9 10" id="KW-0472">Membrane</keyword>